<sequence>KLLDELGRAVTGRTGPAELDWAAGIRTGPNGLLEFELDQMRAGPLLAGWAAAGLGRCRWTRPLVGLLGVKRGVVRAAVMARRGGERGAGGRESRGVERWEELRARLGVAGVHELGVSGGRGS</sequence>
<evidence type="ECO:0000313" key="1">
    <source>
        <dbReference type="EMBL" id="PKH98055.1"/>
    </source>
</evidence>
<comment type="caution">
    <text evidence="1">The sequence shown here is derived from an EMBL/GenBank/DDBJ whole genome shotgun (WGS) entry which is preliminary data.</text>
</comment>
<keyword evidence="2" id="KW-1185">Reference proteome</keyword>
<evidence type="ECO:0000313" key="2">
    <source>
        <dbReference type="Proteomes" id="UP000233551"/>
    </source>
</evidence>
<name>A0A2I0H2E4_PUNGR</name>
<dbReference type="Proteomes" id="UP000233551">
    <property type="component" value="Unassembled WGS sequence"/>
</dbReference>
<gene>
    <name evidence="1" type="ORF">CRG98_049733</name>
</gene>
<dbReference type="AlphaFoldDB" id="A0A2I0H2E4"/>
<protein>
    <submittedName>
        <fullName evidence="1">Uncharacterized protein</fullName>
    </submittedName>
</protein>
<organism evidence="1 2">
    <name type="scientific">Punica granatum</name>
    <name type="common">Pomegranate</name>
    <dbReference type="NCBI Taxonomy" id="22663"/>
    <lineage>
        <taxon>Eukaryota</taxon>
        <taxon>Viridiplantae</taxon>
        <taxon>Streptophyta</taxon>
        <taxon>Embryophyta</taxon>
        <taxon>Tracheophyta</taxon>
        <taxon>Spermatophyta</taxon>
        <taxon>Magnoliopsida</taxon>
        <taxon>eudicotyledons</taxon>
        <taxon>Gunneridae</taxon>
        <taxon>Pentapetalae</taxon>
        <taxon>rosids</taxon>
        <taxon>malvids</taxon>
        <taxon>Myrtales</taxon>
        <taxon>Lythraceae</taxon>
        <taxon>Punica</taxon>
    </lineage>
</organism>
<accession>A0A2I0H2E4</accession>
<feature type="non-terminal residue" evidence="1">
    <location>
        <position position="1"/>
    </location>
</feature>
<proteinExistence type="predicted"/>
<reference evidence="1 2" key="1">
    <citation type="submission" date="2017-11" db="EMBL/GenBank/DDBJ databases">
        <title>De-novo sequencing of pomegranate (Punica granatum L.) genome.</title>
        <authorList>
            <person name="Akparov Z."/>
            <person name="Amiraslanov A."/>
            <person name="Hajiyeva S."/>
            <person name="Abbasov M."/>
            <person name="Kaur K."/>
            <person name="Hamwieh A."/>
            <person name="Solovyev V."/>
            <person name="Salamov A."/>
            <person name="Braich B."/>
            <person name="Kosarev P."/>
            <person name="Mahmoud A."/>
            <person name="Hajiyev E."/>
            <person name="Babayeva S."/>
            <person name="Izzatullayeva V."/>
            <person name="Mammadov A."/>
            <person name="Mammadov A."/>
            <person name="Sharifova S."/>
            <person name="Ojaghi J."/>
            <person name="Eynullazada K."/>
            <person name="Bayramov B."/>
            <person name="Abdulazimova A."/>
            <person name="Shahmuradov I."/>
        </authorList>
    </citation>
    <scope>NUCLEOTIDE SEQUENCE [LARGE SCALE GENOMIC DNA]</scope>
    <source>
        <strain evidence="2">cv. AG2017</strain>
        <tissue evidence="1">Leaf</tissue>
    </source>
</reference>
<dbReference type="EMBL" id="PGOL01042373">
    <property type="protein sequence ID" value="PKH98055.1"/>
    <property type="molecule type" value="Genomic_DNA"/>
</dbReference>